<feature type="transmembrane region" description="Helical" evidence="8">
    <location>
        <begin position="323"/>
        <end position="344"/>
    </location>
</feature>
<evidence type="ECO:0000256" key="8">
    <source>
        <dbReference type="SAM" id="Phobius"/>
    </source>
</evidence>
<dbReference type="Gene3D" id="1.50.10.150">
    <property type="entry name" value="Voltage-dependent anion channel"/>
    <property type="match status" value="1"/>
</dbReference>
<reference evidence="9 10" key="1">
    <citation type="submission" date="2017-12" db="EMBL/GenBank/DDBJ databases">
        <title>Sequencing the genomes of 1000 Actinobacteria strains.</title>
        <authorList>
            <person name="Klenk H.-P."/>
        </authorList>
    </citation>
    <scope>NUCLEOTIDE SEQUENCE [LARGE SCALE GENOMIC DNA]</scope>
    <source>
        <strain evidence="9 10">DSM 45165</strain>
    </source>
</reference>
<evidence type="ECO:0000256" key="5">
    <source>
        <dbReference type="ARBA" id="ARBA00022692"/>
    </source>
</evidence>
<organism evidence="9 10">
    <name type="scientific">Amycolatopsis echigonensis</name>
    <dbReference type="NCBI Taxonomy" id="2576905"/>
    <lineage>
        <taxon>Bacteria</taxon>
        <taxon>Bacillati</taxon>
        <taxon>Actinomycetota</taxon>
        <taxon>Actinomycetes</taxon>
        <taxon>Pseudonocardiales</taxon>
        <taxon>Pseudonocardiaceae</taxon>
        <taxon>Amycolatopsis</taxon>
    </lineage>
</organism>
<dbReference type="Proteomes" id="UP000233750">
    <property type="component" value="Unassembled WGS sequence"/>
</dbReference>
<dbReference type="PANTHER" id="PTHR31686">
    <property type="match status" value="1"/>
</dbReference>
<feature type="transmembrane region" description="Helical" evidence="8">
    <location>
        <begin position="47"/>
        <end position="67"/>
    </location>
</feature>
<evidence type="ECO:0000256" key="4">
    <source>
        <dbReference type="ARBA" id="ARBA00022475"/>
    </source>
</evidence>
<feature type="transmembrane region" description="Helical" evidence="8">
    <location>
        <begin position="286"/>
        <end position="303"/>
    </location>
</feature>
<evidence type="ECO:0000256" key="7">
    <source>
        <dbReference type="ARBA" id="ARBA00023136"/>
    </source>
</evidence>
<dbReference type="RefSeq" id="WP_208637259.1">
    <property type="nucleotide sequence ID" value="NZ_PJMY01000002.1"/>
</dbReference>
<evidence type="ECO:0000256" key="1">
    <source>
        <dbReference type="ARBA" id="ARBA00004651"/>
    </source>
</evidence>
<dbReference type="EMBL" id="PJMY01000002">
    <property type="protein sequence ID" value="PKV99875.1"/>
    <property type="molecule type" value="Genomic_DNA"/>
</dbReference>
<comment type="similarity">
    <text evidence="2">Belongs to the tellurite-resistance/dicarboxylate transporter (TDT) family.</text>
</comment>
<dbReference type="InterPro" id="IPR051629">
    <property type="entry name" value="Sulfite_efflux_TDT"/>
</dbReference>
<dbReference type="Pfam" id="PF03595">
    <property type="entry name" value="SLAC1"/>
    <property type="match status" value="1"/>
</dbReference>
<keyword evidence="6 8" id="KW-1133">Transmembrane helix</keyword>
<keyword evidence="3" id="KW-0813">Transport</keyword>
<name>A0A2N3X171_9PSEU</name>
<dbReference type="InterPro" id="IPR004695">
    <property type="entry name" value="SLAC1/Mae1/Ssu1/TehA"/>
</dbReference>
<dbReference type="AlphaFoldDB" id="A0A2N3X171"/>
<dbReference type="InterPro" id="IPR038665">
    <property type="entry name" value="Voltage-dep_anion_channel_sf"/>
</dbReference>
<dbReference type="PANTHER" id="PTHR31686:SF1">
    <property type="entry name" value="SULFITE EFFLUX PUMP SSU1"/>
    <property type="match status" value="1"/>
</dbReference>
<evidence type="ECO:0000313" key="9">
    <source>
        <dbReference type="EMBL" id="PKV99875.1"/>
    </source>
</evidence>
<evidence type="ECO:0000256" key="6">
    <source>
        <dbReference type="ARBA" id="ARBA00022989"/>
    </source>
</evidence>
<keyword evidence="4" id="KW-1003">Cell membrane</keyword>
<evidence type="ECO:0000313" key="10">
    <source>
        <dbReference type="Proteomes" id="UP000233750"/>
    </source>
</evidence>
<feature type="transmembrane region" description="Helical" evidence="8">
    <location>
        <begin position="21"/>
        <end position="41"/>
    </location>
</feature>
<protein>
    <submittedName>
        <fullName evidence="9">Tellurite resistance protein TehA-like permease</fullName>
    </submittedName>
</protein>
<feature type="transmembrane region" description="Helical" evidence="8">
    <location>
        <begin position="178"/>
        <end position="203"/>
    </location>
</feature>
<keyword evidence="10" id="KW-1185">Reference proteome</keyword>
<feature type="transmembrane region" description="Helical" evidence="8">
    <location>
        <begin position="110"/>
        <end position="132"/>
    </location>
</feature>
<comment type="caution">
    <text evidence="9">The sequence shown here is derived from an EMBL/GenBank/DDBJ whole genome shotgun (WGS) entry which is preliminary data.</text>
</comment>
<gene>
    <name evidence="9" type="ORF">ATK30_0867</name>
</gene>
<feature type="transmembrane region" description="Helical" evidence="8">
    <location>
        <begin position="215"/>
        <end position="234"/>
    </location>
</feature>
<sequence length="395" mass="42333">MDQPVPRESRPVWAGWRCVVRGLNPGVFAFVMATGIVSTALHDDGELAVSDALLLIAVAGYVGLVGVSGWRLLRWPRQLLADVVSPRGFAFLTFVAASDVLAVRLAVGGWWWPAGVLLVVGVASWVVLGYGVPLGLIADPRRHPSLDQVNGTWFIWVVGTQSIAVAAAMLVPFGPATILAVVGSVCWAIGLVLYLLLAGIELARLLVRPVPARELVPSYWVFMGAAAITIVAGARLLPLPDALFSRGLFADVSLVLWSFCSWLIPLLVALGVWRHLVRRVPLRYDSALWSVVFPVGMYGVASAQLGHATGIRWLAVFGGGEAWVALAVWIIVFAGMLVAGCRWLRRARSVRDGDVGHGDVGHGDAGVERFGRVARGGQAGDGRVRQVRRDPEVGE</sequence>
<dbReference type="GO" id="GO:0000319">
    <property type="term" value="F:sulfite transmembrane transporter activity"/>
    <property type="evidence" value="ECO:0007669"/>
    <property type="project" value="TreeGrafter"/>
</dbReference>
<comment type="subcellular location">
    <subcellularLocation>
        <location evidence="1">Cell membrane</location>
        <topology evidence="1">Multi-pass membrane protein</topology>
    </subcellularLocation>
</comment>
<keyword evidence="7 8" id="KW-0472">Membrane</keyword>
<dbReference type="GO" id="GO:0005886">
    <property type="term" value="C:plasma membrane"/>
    <property type="evidence" value="ECO:0007669"/>
    <property type="project" value="UniProtKB-SubCell"/>
</dbReference>
<feature type="transmembrane region" description="Helical" evidence="8">
    <location>
        <begin position="254"/>
        <end position="274"/>
    </location>
</feature>
<evidence type="ECO:0000256" key="3">
    <source>
        <dbReference type="ARBA" id="ARBA00022448"/>
    </source>
</evidence>
<feature type="transmembrane region" description="Helical" evidence="8">
    <location>
        <begin position="153"/>
        <end position="172"/>
    </location>
</feature>
<keyword evidence="5 8" id="KW-0812">Transmembrane</keyword>
<proteinExistence type="inferred from homology"/>
<evidence type="ECO:0000256" key="2">
    <source>
        <dbReference type="ARBA" id="ARBA00008566"/>
    </source>
</evidence>
<dbReference type="CDD" id="cd09319">
    <property type="entry name" value="TDT_like_1"/>
    <property type="match status" value="1"/>
</dbReference>
<accession>A0A2N3X171</accession>